<dbReference type="Gene3D" id="3.10.200.10">
    <property type="entry name" value="Alpha carbonic anhydrase"/>
    <property type="match status" value="2"/>
</dbReference>
<evidence type="ECO:0000259" key="9">
    <source>
        <dbReference type="PROSITE" id="PS51144"/>
    </source>
</evidence>
<dbReference type="AlphaFoldDB" id="A0A2P6VIX5"/>
<evidence type="ECO:0000256" key="7">
    <source>
        <dbReference type="SAM" id="MobiDB-lite"/>
    </source>
</evidence>
<dbReference type="InterPro" id="IPR036398">
    <property type="entry name" value="CA_dom_sf"/>
</dbReference>
<evidence type="ECO:0000256" key="2">
    <source>
        <dbReference type="ARBA" id="ARBA00012925"/>
    </source>
</evidence>
<dbReference type="PANTHER" id="PTHR18952">
    <property type="entry name" value="CARBONIC ANHYDRASE"/>
    <property type="match status" value="1"/>
</dbReference>
<protein>
    <recommendedName>
        <fullName evidence="2">carbonic anhydrase</fullName>
        <ecNumber evidence="2">4.2.1.1</ecNumber>
    </recommendedName>
</protein>
<name>A0A2P6VIX5_9CHLO</name>
<evidence type="ECO:0000313" key="11">
    <source>
        <dbReference type="Proteomes" id="UP000239649"/>
    </source>
</evidence>
<comment type="catalytic activity">
    <reaction evidence="6">
        <text>hydrogencarbonate + H(+) = CO2 + H2O</text>
        <dbReference type="Rhea" id="RHEA:10748"/>
        <dbReference type="ChEBI" id="CHEBI:15377"/>
        <dbReference type="ChEBI" id="CHEBI:15378"/>
        <dbReference type="ChEBI" id="CHEBI:16526"/>
        <dbReference type="ChEBI" id="CHEBI:17544"/>
        <dbReference type="EC" id="4.2.1.1"/>
    </reaction>
</comment>
<keyword evidence="5" id="KW-0456">Lyase</keyword>
<proteinExistence type="inferred from homology"/>
<keyword evidence="8" id="KW-0732">Signal</keyword>
<comment type="caution">
    <text evidence="10">The sequence shown here is derived from an EMBL/GenBank/DDBJ whole genome shotgun (WGS) entry which is preliminary data.</text>
</comment>
<evidence type="ECO:0000256" key="1">
    <source>
        <dbReference type="ARBA" id="ARBA00010718"/>
    </source>
</evidence>
<dbReference type="PROSITE" id="PS51144">
    <property type="entry name" value="ALPHA_CA_2"/>
    <property type="match status" value="1"/>
</dbReference>
<keyword evidence="4" id="KW-0862">Zinc</keyword>
<feature type="chain" id="PRO_5015134075" description="carbonic anhydrase" evidence="8">
    <location>
        <begin position="18"/>
        <end position="245"/>
    </location>
</feature>
<dbReference type="EC" id="4.2.1.1" evidence="2"/>
<evidence type="ECO:0000256" key="6">
    <source>
        <dbReference type="ARBA" id="ARBA00048348"/>
    </source>
</evidence>
<organism evidence="10 11">
    <name type="scientific">Micractinium conductrix</name>
    <dbReference type="NCBI Taxonomy" id="554055"/>
    <lineage>
        <taxon>Eukaryota</taxon>
        <taxon>Viridiplantae</taxon>
        <taxon>Chlorophyta</taxon>
        <taxon>core chlorophytes</taxon>
        <taxon>Trebouxiophyceae</taxon>
        <taxon>Chlorellales</taxon>
        <taxon>Chlorellaceae</taxon>
        <taxon>Chlorella clade</taxon>
        <taxon>Micractinium</taxon>
    </lineage>
</organism>
<evidence type="ECO:0000256" key="5">
    <source>
        <dbReference type="ARBA" id="ARBA00023239"/>
    </source>
</evidence>
<gene>
    <name evidence="10" type="ORF">C2E20_2794</name>
</gene>
<dbReference type="SMART" id="SM01057">
    <property type="entry name" value="Carb_anhydrase"/>
    <property type="match status" value="1"/>
</dbReference>
<dbReference type="STRING" id="554055.A0A2P6VIX5"/>
<feature type="signal peptide" evidence="8">
    <location>
        <begin position="1"/>
        <end position="17"/>
    </location>
</feature>
<dbReference type="OrthoDB" id="514232at2759"/>
<dbReference type="GO" id="GO:0004089">
    <property type="term" value="F:carbonate dehydratase activity"/>
    <property type="evidence" value="ECO:0007669"/>
    <property type="project" value="UniProtKB-EC"/>
</dbReference>
<sequence length="245" mass="26251">MMKVAVLLLALAATASACSTVYTHDRAGSTGRSLQSPINIAPRSASADLAPHLTANLKFGTARNLRVLNLGHAVQVEFDSPADNKAFVVVHGDSIYNLWPLRPAGPASGDQAGRGVPDLTWNTTTTKGDHLIQRIINALPKDCEEAGAECKNNMASSISLTSLFPSSRHFAYTGSLTTPPCSEGVMWHVFEHTKRTQTEAQALALQTALSGSSHEGHKNGNRLNNRETRPMNGRNLFAAGHSHHN</sequence>
<dbReference type="EMBL" id="LHPF02000005">
    <property type="protein sequence ID" value="PSC74056.1"/>
    <property type="molecule type" value="Genomic_DNA"/>
</dbReference>
<comment type="similarity">
    <text evidence="1">Belongs to the alpha-carbonic anhydrase family.</text>
</comment>
<evidence type="ECO:0000256" key="4">
    <source>
        <dbReference type="ARBA" id="ARBA00022833"/>
    </source>
</evidence>
<feature type="domain" description="Alpha-carbonic anhydrase" evidence="9">
    <location>
        <begin position="1"/>
        <end position="240"/>
    </location>
</feature>
<feature type="compositionally biased region" description="Basic and acidic residues" evidence="7">
    <location>
        <begin position="214"/>
        <end position="229"/>
    </location>
</feature>
<evidence type="ECO:0000256" key="8">
    <source>
        <dbReference type="SAM" id="SignalP"/>
    </source>
</evidence>
<dbReference type="InterPro" id="IPR023561">
    <property type="entry name" value="Carbonic_anhydrase_a-class"/>
</dbReference>
<dbReference type="GO" id="GO:0008270">
    <property type="term" value="F:zinc ion binding"/>
    <property type="evidence" value="ECO:0007669"/>
    <property type="project" value="InterPro"/>
</dbReference>
<dbReference type="PROSITE" id="PS51257">
    <property type="entry name" value="PROKAR_LIPOPROTEIN"/>
    <property type="match status" value="1"/>
</dbReference>
<evidence type="ECO:0000313" key="10">
    <source>
        <dbReference type="EMBL" id="PSC74056.1"/>
    </source>
</evidence>
<keyword evidence="3" id="KW-0479">Metal-binding</keyword>
<dbReference type="InterPro" id="IPR001148">
    <property type="entry name" value="CA_dom"/>
</dbReference>
<reference evidence="10 11" key="1">
    <citation type="journal article" date="2018" name="Plant J.">
        <title>Genome sequences of Chlorella sorokiniana UTEX 1602 and Micractinium conductrix SAG 241.80: implications to maltose excretion by a green alga.</title>
        <authorList>
            <person name="Arriola M.B."/>
            <person name="Velmurugan N."/>
            <person name="Zhang Y."/>
            <person name="Plunkett M.H."/>
            <person name="Hondzo H."/>
            <person name="Barney B.M."/>
        </authorList>
    </citation>
    <scope>NUCLEOTIDE SEQUENCE [LARGE SCALE GENOMIC DNA]</scope>
    <source>
        <strain evidence="10 11">SAG 241.80</strain>
    </source>
</reference>
<feature type="region of interest" description="Disordered" evidence="7">
    <location>
        <begin position="208"/>
        <end position="245"/>
    </location>
</feature>
<dbReference type="Pfam" id="PF00194">
    <property type="entry name" value="Carb_anhydrase"/>
    <property type="match status" value="1"/>
</dbReference>
<keyword evidence="11" id="KW-1185">Reference proteome</keyword>
<evidence type="ECO:0000256" key="3">
    <source>
        <dbReference type="ARBA" id="ARBA00022723"/>
    </source>
</evidence>
<dbReference type="Proteomes" id="UP000239649">
    <property type="component" value="Unassembled WGS sequence"/>
</dbReference>
<accession>A0A2P6VIX5</accession>
<dbReference type="SUPFAM" id="SSF51069">
    <property type="entry name" value="Carbonic anhydrase"/>
    <property type="match status" value="1"/>
</dbReference>
<dbReference type="PANTHER" id="PTHR18952:SF265">
    <property type="entry name" value="CARBONIC ANHYDRASE"/>
    <property type="match status" value="1"/>
</dbReference>